<keyword evidence="2" id="KW-1133">Transmembrane helix</keyword>
<dbReference type="Gene3D" id="3.40.50.300">
    <property type="entry name" value="P-loop containing nucleotide triphosphate hydrolases"/>
    <property type="match status" value="2"/>
</dbReference>
<dbReference type="SUPFAM" id="SSF52540">
    <property type="entry name" value="P-loop containing nucleoside triphosphate hydrolases"/>
    <property type="match status" value="1"/>
</dbReference>
<dbReference type="PANTHER" id="PTHR41259">
    <property type="entry name" value="DOUBLE-STRAND BREAK REPAIR RAD50 ATPASE, PUTATIVE-RELATED"/>
    <property type="match status" value="1"/>
</dbReference>
<proteinExistence type="predicted"/>
<dbReference type="AlphaFoldDB" id="A0A9X9S2Y6"/>
<evidence type="ECO:0000313" key="4">
    <source>
        <dbReference type="EMBL" id="WAI00532.1"/>
    </source>
</evidence>
<dbReference type="RefSeq" id="WP_268185734.1">
    <property type="nucleotide sequence ID" value="NZ_CP113361.1"/>
</dbReference>
<dbReference type="Proteomes" id="UP001163096">
    <property type="component" value="Chromosome"/>
</dbReference>
<evidence type="ECO:0000256" key="2">
    <source>
        <dbReference type="SAM" id="Phobius"/>
    </source>
</evidence>
<dbReference type="EMBL" id="CP113361">
    <property type="protein sequence ID" value="WAI00532.1"/>
    <property type="molecule type" value="Genomic_DNA"/>
</dbReference>
<keyword evidence="1" id="KW-0175">Coiled coil</keyword>
<keyword evidence="2" id="KW-0812">Transmembrane</keyword>
<protein>
    <submittedName>
        <fullName evidence="4">AAA family ATPase</fullName>
    </submittedName>
</protein>
<feature type="transmembrane region" description="Helical" evidence="2">
    <location>
        <begin position="483"/>
        <end position="502"/>
    </location>
</feature>
<organism evidence="4 5">
    <name type="scientific">Methanogenium organophilum</name>
    <dbReference type="NCBI Taxonomy" id="2199"/>
    <lineage>
        <taxon>Archaea</taxon>
        <taxon>Methanobacteriati</taxon>
        <taxon>Methanobacteriota</taxon>
        <taxon>Stenosarchaea group</taxon>
        <taxon>Methanomicrobia</taxon>
        <taxon>Methanomicrobiales</taxon>
        <taxon>Methanomicrobiaceae</taxon>
        <taxon>Methanogenium</taxon>
    </lineage>
</organism>
<feature type="coiled-coil region" evidence="1">
    <location>
        <begin position="613"/>
        <end position="647"/>
    </location>
</feature>
<accession>A0A9X9S2Y6</accession>
<reference evidence="4" key="1">
    <citation type="submission" date="2022-11" db="EMBL/GenBank/DDBJ databases">
        <title>Complete genome sequence of Methanogenium organophilum DSM 3596.</title>
        <authorList>
            <person name="Chen S.-C."/>
            <person name="Lai S.-J."/>
            <person name="You Y.-T."/>
        </authorList>
    </citation>
    <scope>NUCLEOTIDE SEQUENCE</scope>
    <source>
        <strain evidence="4">DSM 3596</strain>
    </source>
</reference>
<evidence type="ECO:0000259" key="3">
    <source>
        <dbReference type="Pfam" id="PF13514"/>
    </source>
</evidence>
<dbReference type="GeneID" id="76835202"/>
<keyword evidence="5" id="KW-1185">Reference proteome</keyword>
<feature type="domain" description="YhaN AAA" evidence="3">
    <location>
        <begin position="1"/>
        <end position="202"/>
    </location>
</feature>
<dbReference type="Pfam" id="PF13514">
    <property type="entry name" value="AAA_27"/>
    <property type="match status" value="1"/>
</dbReference>
<feature type="coiled-coil region" evidence="1">
    <location>
        <begin position="836"/>
        <end position="877"/>
    </location>
</feature>
<dbReference type="PANTHER" id="PTHR41259:SF1">
    <property type="entry name" value="DOUBLE-STRAND BREAK REPAIR RAD50 ATPASE, PUTATIVE-RELATED"/>
    <property type="match status" value="1"/>
</dbReference>
<name>A0A9X9S2Y6_METOG</name>
<evidence type="ECO:0000256" key="1">
    <source>
        <dbReference type="SAM" id="Coils"/>
    </source>
</evidence>
<keyword evidence="2" id="KW-0472">Membrane</keyword>
<feature type="transmembrane region" description="Helical" evidence="2">
    <location>
        <begin position="508"/>
        <end position="526"/>
    </location>
</feature>
<dbReference type="InterPro" id="IPR027417">
    <property type="entry name" value="P-loop_NTPase"/>
</dbReference>
<feature type="coiled-coil region" evidence="1">
    <location>
        <begin position="199"/>
        <end position="226"/>
    </location>
</feature>
<evidence type="ECO:0000313" key="5">
    <source>
        <dbReference type="Proteomes" id="UP001163096"/>
    </source>
</evidence>
<dbReference type="KEGG" id="mou:OU421_08830"/>
<dbReference type="InterPro" id="IPR038734">
    <property type="entry name" value="YhaN_AAA"/>
</dbReference>
<sequence length="1053" mass="118105">MKIREMHIEGFGHFHDYTMRDLPPCLTIIKGPNEAGKSTLLAFIRRMLFGKPPGRSFNPYEPLNGGEYGGRLTVETGGGEVYDIVRQGKPDQYTIRDENGTPVMRPLESITGSADQYFYDNVFAFGLEELYRFETLSEDSVQNHVTGAGVGMKTCSVPVLQKTIIDEIHAFYKPGRSSKPRITKCMKEITDTKKAIRALSKSQMKYDEYQQNRRTVEAELSRLKALRSDILKEKENWKRIAGIWEDWTVYQEISGRLTALPVIDTFPEDGKHLLDRINERMQEREDARTGKERERQNILIDCSAITVNTAVLELGSGIRSLERGLGKYLSDVSSRDALAEELASGEDGYRRGLSLLNPDWDDAALLSFDSSPEAQSRVSGFRKEFSRYEEDLRILAKEVEQIRNDRDAVVPKCTVLQETLRASDGLPAEEKVLREKKAVDELYAEIPVLDRLKTDLERAEKEEAAAGERWKETNAALTGKMPLWPAGLMVAAGVLSVGLGVIGDSIFIGGGLMVLFFIAAGVYWSAVQKHESRRNDVYGGDSVNVSETAVLEWADLRRKKQDEVQAFSSRLTGLAQVAGFERVPSAASIAGRRDELERLLKAIAERANHVSALSQLEGELAGKNLQLEEKTAENNLTENSLSKLNAEWKTWLRSVSLPEEMLPDIVQELIPKAQQLVALLHSNRTKSDRLLALTTSAAEYESEVNSLMEECGVPSGGSVEEDIERLVSTLGENEANRKKKEDTALSCRKLENEILLLTEEIDTLLAEKTTLLTKGSSTDEDQFREYGRVWSEQRELNRDLESHKSAIVRAAGIDNSFDAYTAELETLEYGEVAGAVVDLEERLMETEESIEEQSTSLGQIRESIAQLEAEDESARLESEYRCLCDEVNIHSREWAKRVIAGYILGKAVERYEKERQPAVIREATDIFSDISDGRYRRIIKPLDANGVLVEEASGGRKEVSQLSRGTAEQLYLALRFGYITEFGKHDVALPVVFDDILVNFDPVRKENSCRAIARLAETNQVLYFTCHPDTAEMLRECCGDARVIDLGRESLEG</sequence>
<gene>
    <name evidence="4" type="ORF">OU421_08830</name>
</gene>